<dbReference type="CDD" id="cd00442">
    <property type="entry name" value="Lyz-like"/>
    <property type="match status" value="1"/>
</dbReference>
<reference evidence="3" key="2">
    <citation type="submission" date="2019-01" db="EMBL/GenBank/DDBJ databases">
        <title>Genome sequence of Desulfonema ishimotonii strain Tokyo 01.</title>
        <authorList>
            <person name="Fukui M."/>
        </authorList>
    </citation>
    <scope>NUCLEOTIDE SEQUENCE [LARGE SCALE GENOMIC DNA]</scope>
    <source>
        <strain evidence="3">Tokyo 01</strain>
    </source>
</reference>
<sequence length="150" mass="17483">MLMAIIYRESGFRSDARPSRTRCLFIFPGPRPSSAYGYPQALDTTWDSYRKQTGNRGADRNDFDDATDFVGWYCHVSHLRCRIPKNDAYRLYLAYHEGQGGYNRKSYRKKAHVKQAARTVRALSKRYAAQLVTCEREFQETGGGCWFWPF</sequence>
<dbReference type="Proteomes" id="UP000288096">
    <property type="component" value="Unassembled WGS sequence"/>
</dbReference>
<dbReference type="Pfam" id="PF19489">
    <property type="entry name" value="SLT_4"/>
    <property type="match status" value="1"/>
</dbReference>
<dbReference type="InterPro" id="IPR023346">
    <property type="entry name" value="Lysozyme-like_dom_sf"/>
</dbReference>
<keyword evidence="3" id="KW-1185">Reference proteome</keyword>
<organism evidence="2 3">
    <name type="scientific">Desulfonema ishimotonii</name>
    <dbReference type="NCBI Taxonomy" id="45657"/>
    <lineage>
        <taxon>Bacteria</taxon>
        <taxon>Pseudomonadati</taxon>
        <taxon>Thermodesulfobacteriota</taxon>
        <taxon>Desulfobacteria</taxon>
        <taxon>Desulfobacterales</taxon>
        <taxon>Desulfococcaceae</taxon>
        <taxon>Desulfonema</taxon>
    </lineage>
</organism>
<gene>
    <name evidence="2" type="ORF">DENIS_1713</name>
</gene>
<dbReference type="EMBL" id="BEXT01000001">
    <property type="protein sequence ID" value="GBC60754.1"/>
    <property type="molecule type" value="Genomic_DNA"/>
</dbReference>
<accession>A0A401FUY2</accession>
<protein>
    <recommendedName>
        <fullName evidence="1">Transglycosylase SLT domain-containing protein</fullName>
    </recommendedName>
</protein>
<reference evidence="3" key="1">
    <citation type="submission" date="2017-11" db="EMBL/GenBank/DDBJ databases">
        <authorList>
            <person name="Watanabe M."/>
            <person name="Kojima H."/>
        </authorList>
    </citation>
    <scope>NUCLEOTIDE SEQUENCE [LARGE SCALE GENOMIC DNA]</scope>
    <source>
        <strain evidence="3">Tokyo 01</strain>
    </source>
</reference>
<feature type="domain" description="Transglycosylase SLT" evidence="1">
    <location>
        <begin position="2"/>
        <end position="134"/>
    </location>
</feature>
<dbReference type="AlphaFoldDB" id="A0A401FUY2"/>
<comment type="caution">
    <text evidence="2">The sequence shown here is derived from an EMBL/GenBank/DDBJ whole genome shotgun (WGS) entry which is preliminary data.</text>
</comment>
<evidence type="ECO:0000313" key="3">
    <source>
        <dbReference type="Proteomes" id="UP000288096"/>
    </source>
</evidence>
<name>A0A401FUY2_9BACT</name>
<evidence type="ECO:0000313" key="2">
    <source>
        <dbReference type="EMBL" id="GBC60754.1"/>
    </source>
</evidence>
<proteinExistence type="predicted"/>
<dbReference type="Gene3D" id="1.10.530.10">
    <property type="match status" value="1"/>
</dbReference>
<dbReference type="SUPFAM" id="SSF53955">
    <property type="entry name" value="Lysozyme-like"/>
    <property type="match status" value="1"/>
</dbReference>
<evidence type="ECO:0000259" key="1">
    <source>
        <dbReference type="Pfam" id="PF19489"/>
    </source>
</evidence>
<dbReference type="InterPro" id="IPR045795">
    <property type="entry name" value="SLT_4"/>
</dbReference>